<comment type="caution">
    <text evidence="1">The sequence shown here is derived from an EMBL/GenBank/DDBJ whole genome shotgun (WGS) entry which is preliminary data.</text>
</comment>
<sequence length="70" mass="7666">MKEGSINVKIVAYAVLYIVISVSRSGMPRPILAHKAGDLDYQKGIPVGDLDCKDILCPAQQAVVRFSLHR</sequence>
<proteinExistence type="predicted"/>
<dbReference type="Proteomes" id="UP000267159">
    <property type="component" value="Unassembled WGS sequence"/>
</dbReference>
<reference evidence="1 2" key="1">
    <citation type="submission" date="2018-09" db="EMBL/GenBank/DDBJ databases">
        <title>Murine metabolic-syndrome-specific gut microbial biobank.</title>
        <authorList>
            <person name="Liu C."/>
        </authorList>
    </citation>
    <scope>NUCLEOTIDE SEQUENCE [LARGE SCALE GENOMIC DNA]</scope>
    <source>
        <strain evidence="1 2">0.1X-D8-26</strain>
    </source>
</reference>
<name>A0A3L7Z1U1_9BACE</name>
<accession>A0A3L7Z1U1</accession>
<dbReference type="EMBL" id="RAZM01000005">
    <property type="protein sequence ID" value="RLT81470.1"/>
    <property type="molecule type" value="Genomic_DNA"/>
</dbReference>
<evidence type="ECO:0000313" key="1">
    <source>
        <dbReference type="EMBL" id="RLT81470.1"/>
    </source>
</evidence>
<organism evidence="1 2">
    <name type="scientific">Bacteroides acidifaciens</name>
    <dbReference type="NCBI Taxonomy" id="85831"/>
    <lineage>
        <taxon>Bacteria</taxon>
        <taxon>Pseudomonadati</taxon>
        <taxon>Bacteroidota</taxon>
        <taxon>Bacteroidia</taxon>
        <taxon>Bacteroidales</taxon>
        <taxon>Bacteroidaceae</taxon>
        <taxon>Bacteroides</taxon>
    </lineage>
</organism>
<evidence type="ECO:0000313" key="2">
    <source>
        <dbReference type="Proteomes" id="UP000267159"/>
    </source>
</evidence>
<gene>
    <name evidence="1" type="ORF">D7Y07_03335</name>
</gene>
<protein>
    <submittedName>
        <fullName evidence="1">Uncharacterized protein</fullName>
    </submittedName>
</protein>
<dbReference type="AlphaFoldDB" id="A0A3L7Z1U1"/>